<dbReference type="InterPro" id="IPR000014">
    <property type="entry name" value="PAS"/>
</dbReference>
<feature type="domain" description="PAS" evidence="7">
    <location>
        <begin position="12"/>
        <end position="52"/>
    </location>
</feature>
<proteinExistence type="inferred from homology"/>
<keyword evidence="1" id="KW-0145">Chemotaxis</keyword>
<keyword evidence="11" id="KW-1185">Reference proteome</keyword>
<feature type="coiled-coil region" evidence="4">
    <location>
        <begin position="276"/>
        <end position="339"/>
    </location>
</feature>
<dbReference type="SUPFAM" id="SSF58104">
    <property type="entry name" value="Methyl-accepting chemotaxis protein (MCP) signaling domain"/>
    <property type="match status" value="1"/>
</dbReference>
<evidence type="ECO:0000259" key="9">
    <source>
        <dbReference type="PROSITE" id="PS50885"/>
    </source>
</evidence>
<dbReference type="PANTHER" id="PTHR43531">
    <property type="entry name" value="PROTEIN ICFG"/>
    <property type="match status" value="1"/>
</dbReference>
<dbReference type="InterPro" id="IPR004089">
    <property type="entry name" value="MCPsignal_dom"/>
</dbReference>
<evidence type="ECO:0000259" key="6">
    <source>
        <dbReference type="PROSITE" id="PS50111"/>
    </source>
</evidence>
<dbReference type="InterPro" id="IPR000700">
    <property type="entry name" value="PAS-assoc_C"/>
</dbReference>
<reference evidence="10" key="2">
    <citation type="submission" date="2023-07" db="EMBL/GenBank/DDBJ databases">
        <authorList>
            <person name="Shen H."/>
        </authorList>
    </citation>
    <scope>NUCLEOTIDE SEQUENCE</scope>
    <source>
        <strain evidence="10">TNR-22</strain>
    </source>
</reference>
<dbReference type="SMART" id="SM00091">
    <property type="entry name" value="PAS"/>
    <property type="match status" value="2"/>
</dbReference>
<keyword evidence="3" id="KW-0807">Transducer</keyword>
<evidence type="ECO:0000256" key="2">
    <source>
        <dbReference type="ARBA" id="ARBA00029447"/>
    </source>
</evidence>
<dbReference type="InterPro" id="IPR004090">
    <property type="entry name" value="Chemotax_Me-accpt_rcpt"/>
</dbReference>
<feature type="domain" description="Methyl-accepting transducer" evidence="6">
    <location>
        <begin position="300"/>
        <end position="529"/>
    </location>
</feature>
<dbReference type="CDD" id="cd00130">
    <property type="entry name" value="PAS"/>
    <property type="match status" value="2"/>
</dbReference>
<sequence>MFGFGGGDAKAVLEAMSKSQAIIEFKLDGTIIAANENFCSALGYPLAEIIGKHHRIFVDPAEVNSESYKEFWAKLARGEFDRRQYKRITKSGSEIWIEASYNPVFSGGKPYKVVKFATDITAQKLKAAEDAGKLDAISRAQAVIEFTPKGEILTANENFLKTLGYQLAEIQGKHHSMFCEPAYTASEDYRRFWTRLASGEFVADEFMRIGKGGAKVYIQASYNPIFDMNGKVFKVVKFASDVSERVRNVEELAASLNAMSEGDLTKELNSPFLPALEKLRVDFNQTARKLASALENITQNAEAIAAASQEIQSASNDLSKRTEQQAASVEETAAALEEITTTVADSSHRAQEAGSLVRQTKQNAEHSGTVVGNAVEAMGKIEQSAGEIANIIGVIDEIAFQTNLLALNAGVEAARAGEAGKGFAVVAQEVRELAQRSAKAAKEIKDLINTSNQHVKSGVELVGNTGKALKEIVSQVVQVDENVSAIVEGSKEQATGLKEINQAVNTMDQGTQQNAAMVEQTTAAAHSLAREAEQLFSLLGQFNIGSATTRRRPARPAAPALVTSQSRPMSSPARAMTAKVAQAFNGNAALKTGDSWEEF</sequence>
<dbReference type="EMBL" id="JAUOZU010000018">
    <property type="protein sequence ID" value="MDO6966505.1"/>
    <property type="molecule type" value="Genomic_DNA"/>
</dbReference>
<evidence type="ECO:0000256" key="3">
    <source>
        <dbReference type="PROSITE-ProRule" id="PRU00284"/>
    </source>
</evidence>
<feature type="domain" description="PAC" evidence="8">
    <location>
        <begin position="202"/>
        <end position="254"/>
    </location>
</feature>
<evidence type="ECO:0000256" key="1">
    <source>
        <dbReference type="ARBA" id="ARBA00022500"/>
    </source>
</evidence>
<dbReference type="SMART" id="SM00283">
    <property type="entry name" value="MA"/>
    <property type="match status" value="1"/>
</dbReference>
<evidence type="ECO:0000313" key="10">
    <source>
        <dbReference type="EMBL" id="MDO6966505.1"/>
    </source>
</evidence>
<dbReference type="CDD" id="cd11386">
    <property type="entry name" value="MCP_signal"/>
    <property type="match status" value="1"/>
</dbReference>
<evidence type="ECO:0000256" key="4">
    <source>
        <dbReference type="SAM" id="Coils"/>
    </source>
</evidence>
<organism evidence="10 11">
    <name type="scientific">Rhizobium alvei</name>
    <dbReference type="NCBI Taxonomy" id="1132659"/>
    <lineage>
        <taxon>Bacteria</taxon>
        <taxon>Pseudomonadati</taxon>
        <taxon>Pseudomonadota</taxon>
        <taxon>Alphaproteobacteria</taxon>
        <taxon>Hyphomicrobiales</taxon>
        <taxon>Rhizobiaceae</taxon>
        <taxon>Rhizobium/Agrobacterium group</taxon>
        <taxon>Rhizobium</taxon>
    </lineage>
</organism>
<dbReference type="PROSITE" id="PS50112">
    <property type="entry name" value="PAS"/>
    <property type="match status" value="1"/>
</dbReference>
<comment type="caution">
    <text evidence="10">The sequence shown here is derived from an EMBL/GenBank/DDBJ whole genome shotgun (WGS) entry which is preliminary data.</text>
</comment>
<name>A0ABT8YTG1_9HYPH</name>
<feature type="region of interest" description="Disordered" evidence="5">
    <location>
        <begin position="547"/>
        <end position="570"/>
    </location>
</feature>
<dbReference type="SUPFAM" id="SSF55785">
    <property type="entry name" value="PYP-like sensor domain (PAS domain)"/>
    <property type="match status" value="2"/>
</dbReference>
<dbReference type="InterPro" id="IPR051310">
    <property type="entry name" value="MCP_chemotaxis"/>
</dbReference>
<dbReference type="SMART" id="SM00086">
    <property type="entry name" value="PAC"/>
    <property type="match status" value="2"/>
</dbReference>
<dbReference type="InterPro" id="IPR001610">
    <property type="entry name" value="PAC"/>
</dbReference>
<dbReference type="PROSITE" id="PS50885">
    <property type="entry name" value="HAMP"/>
    <property type="match status" value="1"/>
</dbReference>
<reference evidence="10" key="1">
    <citation type="journal article" date="2015" name="Int. J. Syst. Evol. Microbiol.">
        <title>Rhizobium alvei sp. nov., isolated from a freshwater river.</title>
        <authorList>
            <person name="Sheu S.Y."/>
            <person name="Huang H.W."/>
            <person name="Young C.C."/>
            <person name="Chen W.M."/>
        </authorList>
    </citation>
    <scope>NUCLEOTIDE SEQUENCE</scope>
    <source>
        <strain evidence="10">TNR-22</strain>
    </source>
</reference>
<protein>
    <submittedName>
        <fullName evidence="10">PAS domain-containing methyl-accepting chemotaxis protein</fullName>
    </submittedName>
</protein>
<dbReference type="Gene3D" id="1.10.287.950">
    <property type="entry name" value="Methyl-accepting chemotaxis protein"/>
    <property type="match status" value="1"/>
</dbReference>
<evidence type="ECO:0000256" key="5">
    <source>
        <dbReference type="SAM" id="MobiDB-lite"/>
    </source>
</evidence>
<accession>A0ABT8YTG1</accession>
<dbReference type="InterPro" id="IPR035965">
    <property type="entry name" value="PAS-like_dom_sf"/>
</dbReference>
<comment type="similarity">
    <text evidence="2">Belongs to the methyl-accepting chemotaxis (MCP) protein family.</text>
</comment>
<dbReference type="NCBIfam" id="TIGR00229">
    <property type="entry name" value="sensory_box"/>
    <property type="match status" value="2"/>
</dbReference>
<evidence type="ECO:0000259" key="8">
    <source>
        <dbReference type="PROSITE" id="PS50113"/>
    </source>
</evidence>
<dbReference type="Pfam" id="PF00015">
    <property type="entry name" value="MCPsignal"/>
    <property type="match status" value="1"/>
</dbReference>
<dbReference type="PRINTS" id="PR00260">
    <property type="entry name" value="CHEMTRNSDUCR"/>
</dbReference>
<dbReference type="PANTHER" id="PTHR43531:SF11">
    <property type="entry name" value="METHYL-ACCEPTING CHEMOTAXIS PROTEIN 3"/>
    <property type="match status" value="1"/>
</dbReference>
<dbReference type="Gene3D" id="3.30.450.20">
    <property type="entry name" value="PAS domain"/>
    <property type="match status" value="2"/>
</dbReference>
<gene>
    <name evidence="10" type="ORF">Q4481_21330</name>
</gene>
<feature type="domain" description="HAMP" evidence="9">
    <location>
        <begin position="243"/>
        <end position="295"/>
    </location>
</feature>
<keyword evidence="4" id="KW-0175">Coiled coil</keyword>
<dbReference type="PROSITE" id="PS50111">
    <property type="entry name" value="CHEMOTAXIS_TRANSDUC_2"/>
    <property type="match status" value="1"/>
</dbReference>
<evidence type="ECO:0000313" key="11">
    <source>
        <dbReference type="Proteomes" id="UP001174932"/>
    </source>
</evidence>
<dbReference type="Proteomes" id="UP001174932">
    <property type="component" value="Unassembled WGS sequence"/>
</dbReference>
<dbReference type="PROSITE" id="PS50113">
    <property type="entry name" value="PAC"/>
    <property type="match status" value="1"/>
</dbReference>
<evidence type="ECO:0000259" key="7">
    <source>
        <dbReference type="PROSITE" id="PS50112"/>
    </source>
</evidence>
<dbReference type="InterPro" id="IPR003660">
    <property type="entry name" value="HAMP_dom"/>
</dbReference>
<dbReference type="RefSeq" id="WP_304378434.1">
    <property type="nucleotide sequence ID" value="NZ_JAUOZU010000018.1"/>
</dbReference>
<dbReference type="InterPro" id="IPR013655">
    <property type="entry name" value="PAS_fold_3"/>
</dbReference>
<dbReference type="Pfam" id="PF08447">
    <property type="entry name" value="PAS_3"/>
    <property type="match status" value="2"/>
</dbReference>